<dbReference type="Pfam" id="PF13759">
    <property type="entry name" value="2OG-FeII_Oxy_5"/>
    <property type="match status" value="1"/>
</dbReference>
<evidence type="ECO:0000313" key="1">
    <source>
        <dbReference type="EMBL" id="ATQ67607.1"/>
    </source>
</evidence>
<dbReference type="SUPFAM" id="SSF48452">
    <property type="entry name" value="TPR-like"/>
    <property type="match status" value="1"/>
</dbReference>
<dbReference type="STRING" id="595536.GCA_000178815_03822"/>
<name>A0A2D2CXZ1_METT3</name>
<protein>
    <recommendedName>
        <fullName evidence="3">Tetratricopeptide repeat protein</fullName>
    </recommendedName>
</protein>
<evidence type="ECO:0008006" key="3">
    <source>
        <dbReference type="Google" id="ProtNLM"/>
    </source>
</evidence>
<keyword evidence="2" id="KW-1185">Reference proteome</keyword>
<dbReference type="Proteomes" id="UP000230709">
    <property type="component" value="Chromosome"/>
</dbReference>
<dbReference type="Gene3D" id="2.60.120.620">
    <property type="entry name" value="q2cbj1_9rhob like domain"/>
    <property type="match status" value="1"/>
</dbReference>
<sequence>MRWRRGQGGGVGRRRRIGLFARRPLRRSRGRRRCAARARLNRSMSSFSRAGGALMTATTIRLETAKRLTARQELELTRAAHARNAASRELRRRLAWLLNACDRYSETVALLAGAADLDFGEAMLRTNALLALETHEATREAIVSADCAFALADADRRRAAALADRGKAEMRLGDVRAERTLREALALDPHNKDACKRLAALCFSTREPGAALALAEALVAQGVGHSRVLAAQVLALARLGRIEEAREAEARERLQLVSRLSPPPGWASRQAFDAALAAELVAHPGLHLERYGSASHRTWRIDSTISHFAPLAQQLLARIATIAERHVATLAAAVDHAMIRVRPPELVLHSWCVITDEDGYETWHVHQHGWLSGVYYVATPPGIAEARDERGHIAFGLPEDLVGEEAARAFGSGLVRPEPGLMMLFPAHCYHRTYPHRASGRRICVAFDFRPA</sequence>
<reference evidence="2" key="1">
    <citation type="submission" date="2017-10" db="EMBL/GenBank/DDBJ databases">
        <title>Completed PacBio SMRT sequence of Methylosinus trichosporium OB3b reveals presence of a third large plasmid.</title>
        <authorList>
            <person name="Charles T.C."/>
            <person name="Lynch M.D.J."/>
            <person name="Heil J.R."/>
            <person name="Cheng J."/>
        </authorList>
    </citation>
    <scope>NUCLEOTIDE SEQUENCE [LARGE SCALE GENOMIC DNA]</scope>
    <source>
        <strain evidence="2">OB3b</strain>
    </source>
</reference>
<dbReference type="KEGG" id="mtw:CQW49_06675"/>
<organism evidence="1 2">
    <name type="scientific">Methylosinus trichosporium (strain ATCC 35070 / NCIMB 11131 / UNIQEM 75 / OB3b)</name>
    <dbReference type="NCBI Taxonomy" id="595536"/>
    <lineage>
        <taxon>Bacteria</taxon>
        <taxon>Pseudomonadati</taxon>
        <taxon>Pseudomonadota</taxon>
        <taxon>Alphaproteobacteria</taxon>
        <taxon>Hyphomicrobiales</taxon>
        <taxon>Methylocystaceae</taxon>
        <taxon>Methylosinus</taxon>
    </lineage>
</organism>
<proteinExistence type="predicted"/>
<dbReference type="Pfam" id="PF14559">
    <property type="entry name" value="TPR_19"/>
    <property type="match status" value="1"/>
</dbReference>
<dbReference type="AlphaFoldDB" id="A0A2D2CXZ1"/>
<dbReference type="InterPro" id="IPR012668">
    <property type="entry name" value="CHP02466"/>
</dbReference>
<dbReference type="Gene3D" id="1.25.40.10">
    <property type="entry name" value="Tetratricopeptide repeat domain"/>
    <property type="match status" value="1"/>
</dbReference>
<evidence type="ECO:0000313" key="2">
    <source>
        <dbReference type="Proteomes" id="UP000230709"/>
    </source>
</evidence>
<accession>A0A2D2CXZ1</accession>
<dbReference type="InterPro" id="IPR011990">
    <property type="entry name" value="TPR-like_helical_dom_sf"/>
</dbReference>
<dbReference type="EMBL" id="CP023737">
    <property type="protein sequence ID" value="ATQ67607.1"/>
    <property type="molecule type" value="Genomic_DNA"/>
</dbReference>
<gene>
    <name evidence="1" type="ORF">CQW49_06675</name>
</gene>